<protein>
    <submittedName>
        <fullName evidence="2">Uncharacterized protein</fullName>
    </submittedName>
</protein>
<evidence type="ECO:0000256" key="1">
    <source>
        <dbReference type="SAM" id="MobiDB-lite"/>
    </source>
</evidence>
<evidence type="ECO:0000313" key="2">
    <source>
        <dbReference type="EMBL" id="QDV56490.1"/>
    </source>
</evidence>
<reference evidence="2 3" key="1">
    <citation type="submission" date="2019-02" db="EMBL/GenBank/DDBJ databases">
        <title>Deep-cultivation of Planctomycetes and their phenomic and genomic characterization uncovers novel biology.</title>
        <authorList>
            <person name="Wiegand S."/>
            <person name="Jogler M."/>
            <person name="Boedeker C."/>
            <person name="Pinto D."/>
            <person name="Vollmers J."/>
            <person name="Rivas-Marin E."/>
            <person name="Kohn T."/>
            <person name="Peeters S.H."/>
            <person name="Heuer A."/>
            <person name="Rast P."/>
            <person name="Oberbeckmann S."/>
            <person name="Bunk B."/>
            <person name="Jeske O."/>
            <person name="Meyerdierks A."/>
            <person name="Storesund J.E."/>
            <person name="Kallscheuer N."/>
            <person name="Luecker S."/>
            <person name="Lage O.M."/>
            <person name="Pohl T."/>
            <person name="Merkel B.J."/>
            <person name="Hornburger P."/>
            <person name="Mueller R.-W."/>
            <person name="Bruemmer F."/>
            <person name="Labrenz M."/>
            <person name="Spormann A.M."/>
            <person name="Op den Camp H."/>
            <person name="Overmann J."/>
            <person name="Amann R."/>
            <person name="Jetten M.S.M."/>
            <person name="Mascher T."/>
            <person name="Medema M.H."/>
            <person name="Devos D.P."/>
            <person name="Kaster A.-K."/>
            <person name="Ovreas L."/>
            <person name="Rohde M."/>
            <person name="Galperin M.Y."/>
            <person name="Jogler C."/>
        </authorList>
    </citation>
    <scope>NUCLEOTIDE SEQUENCE [LARGE SCALE GENOMIC DNA]</scope>
    <source>
        <strain evidence="2 3">Mal33</strain>
    </source>
</reference>
<dbReference type="Proteomes" id="UP000316770">
    <property type="component" value="Chromosome"/>
</dbReference>
<dbReference type="EMBL" id="CP036318">
    <property type="protein sequence ID" value="QDV56490.1"/>
    <property type="molecule type" value="Genomic_DNA"/>
</dbReference>
<feature type="region of interest" description="Disordered" evidence="1">
    <location>
        <begin position="1"/>
        <end position="57"/>
    </location>
</feature>
<keyword evidence="3" id="KW-1185">Reference proteome</keyword>
<organism evidence="2 3">
    <name type="scientific">Rosistilla oblonga</name>
    <dbReference type="NCBI Taxonomy" id="2527990"/>
    <lineage>
        <taxon>Bacteria</taxon>
        <taxon>Pseudomonadati</taxon>
        <taxon>Planctomycetota</taxon>
        <taxon>Planctomycetia</taxon>
        <taxon>Pirellulales</taxon>
        <taxon>Pirellulaceae</taxon>
        <taxon>Rosistilla</taxon>
    </lineage>
</organism>
<accession>A0A518ITV5</accession>
<name>A0A518ITV5_9BACT</name>
<evidence type="ECO:0000313" key="3">
    <source>
        <dbReference type="Proteomes" id="UP000316770"/>
    </source>
</evidence>
<dbReference type="AlphaFoldDB" id="A0A518ITV5"/>
<sequence>MPNKRPGWIGDLIENGYKARPAQDQLGKKPPPDVRSVQKPKQLPPPPPAPRSNNDKE</sequence>
<proteinExistence type="predicted"/>
<gene>
    <name evidence="2" type="ORF">Mal33_24810</name>
</gene>